<dbReference type="EMBL" id="JANBPW010001276">
    <property type="protein sequence ID" value="KAJ1945252.1"/>
    <property type="molecule type" value="Genomic_DNA"/>
</dbReference>
<comment type="caution">
    <text evidence="1">The sequence shown here is derived from an EMBL/GenBank/DDBJ whole genome shotgun (WGS) entry which is preliminary data.</text>
</comment>
<dbReference type="Proteomes" id="UP001150603">
    <property type="component" value="Unassembled WGS sequence"/>
</dbReference>
<gene>
    <name evidence="1" type="ORF">FBU59_002363</name>
</gene>
<evidence type="ECO:0000313" key="2">
    <source>
        <dbReference type="Proteomes" id="UP001150603"/>
    </source>
</evidence>
<reference evidence="1" key="1">
    <citation type="submission" date="2022-07" db="EMBL/GenBank/DDBJ databases">
        <title>Phylogenomic reconstructions and comparative analyses of Kickxellomycotina fungi.</title>
        <authorList>
            <person name="Reynolds N.K."/>
            <person name="Stajich J.E."/>
            <person name="Barry K."/>
            <person name="Grigoriev I.V."/>
            <person name="Crous P."/>
            <person name="Smith M.E."/>
        </authorList>
    </citation>
    <scope>NUCLEOTIDE SEQUENCE</scope>
    <source>
        <strain evidence="1">NRRL 5244</strain>
    </source>
</reference>
<keyword evidence="2" id="KW-1185">Reference proteome</keyword>
<accession>A0ACC1JBD9</accession>
<organism evidence="1 2">
    <name type="scientific">Linderina macrospora</name>
    <dbReference type="NCBI Taxonomy" id="4868"/>
    <lineage>
        <taxon>Eukaryota</taxon>
        <taxon>Fungi</taxon>
        <taxon>Fungi incertae sedis</taxon>
        <taxon>Zoopagomycota</taxon>
        <taxon>Kickxellomycotina</taxon>
        <taxon>Kickxellomycetes</taxon>
        <taxon>Kickxellales</taxon>
        <taxon>Kickxellaceae</taxon>
        <taxon>Linderina</taxon>
    </lineage>
</organism>
<sequence length="226" mass="25383">MQVAEGFGRFTGQNKVRDSLIHLNDEDGGWSVSEDGQSRGRTVASPQARIHYHRWEGLTAFNHPPWQRAFGSVGKFHRADLVILSLVNLDASFGTFLEYTNALDELVGHLRSHYADMAIVLRTPQYFCCRAPSGAPLRRMQKDRNRLFYEYTHRLLKHHFGSQLHVWDAGGIAEALPLEERRRVSACGINAVPADIVHVENLQLINGLCNLPSVNRVDDDAAAELA</sequence>
<protein>
    <submittedName>
        <fullName evidence="1">Uncharacterized protein</fullName>
    </submittedName>
</protein>
<proteinExistence type="predicted"/>
<evidence type="ECO:0000313" key="1">
    <source>
        <dbReference type="EMBL" id="KAJ1945252.1"/>
    </source>
</evidence>
<name>A0ACC1JBD9_9FUNG</name>